<dbReference type="InParanoid" id="A0A6P6EFS9"/>
<gene>
    <name evidence="4" type="primary">LOC101588346</name>
</gene>
<dbReference type="InterPro" id="IPR037445">
    <property type="entry name" value="MAGE"/>
</dbReference>
<dbReference type="OrthoDB" id="205198at2759"/>
<dbReference type="AlphaFoldDB" id="A0A6P6EFS9"/>
<feature type="compositionally biased region" description="Polar residues" evidence="1">
    <location>
        <begin position="47"/>
        <end position="73"/>
    </location>
</feature>
<dbReference type="FunFam" id="1.10.10.1210:FF:000001">
    <property type="entry name" value="melanoma-associated antigen D1"/>
    <property type="match status" value="1"/>
</dbReference>
<protein>
    <submittedName>
        <fullName evidence="4">Melanoma-associated antigen B6-like</fullName>
    </submittedName>
</protein>
<evidence type="ECO:0000313" key="3">
    <source>
        <dbReference type="Proteomes" id="UP000515203"/>
    </source>
</evidence>
<dbReference type="PANTHER" id="PTHR11736">
    <property type="entry name" value="MELANOMA-ASSOCIATED ANTIGEN MAGE ANTIGEN"/>
    <property type="match status" value="1"/>
</dbReference>
<dbReference type="PANTHER" id="PTHR11736:SF53">
    <property type="entry name" value="MELANOMA-ASSOCIATED ANTIGEN B3"/>
    <property type="match status" value="1"/>
</dbReference>
<proteinExistence type="predicted"/>
<dbReference type="GO" id="GO:0000122">
    <property type="term" value="P:negative regulation of transcription by RNA polymerase II"/>
    <property type="evidence" value="ECO:0007669"/>
    <property type="project" value="TreeGrafter"/>
</dbReference>
<name>A0A6P6EFS9_OCTDE</name>
<dbReference type="SMART" id="SM01373">
    <property type="entry name" value="MAGE"/>
    <property type="match status" value="1"/>
</dbReference>
<organism evidence="3 4">
    <name type="scientific">Octodon degus</name>
    <name type="common">Degu</name>
    <name type="synonym">Sciurus degus</name>
    <dbReference type="NCBI Taxonomy" id="10160"/>
    <lineage>
        <taxon>Eukaryota</taxon>
        <taxon>Metazoa</taxon>
        <taxon>Chordata</taxon>
        <taxon>Craniata</taxon>
        <taxon>Vertebrata</taxon>
        <taxon>Euteleostomi</taxon>
        <taxon>Mammalia</taxon>
        <taxon>Eutheria</taxon>
        <taxon>Euarchontoglires</taxon>
        <taxon>Glires</taxon>
        <taxon>Rodentia</taxon>
        <taxon>Hystricomorpha</taxon>
        <taxon>Octodontidae</taxon>
        <taxon>Octodon</taxon>
    </lineage>
</organism>
<feature type="compositionally biased region" description="Low complexity" evidence="1">
    <location>
        <begin position="384"/>
        <end position="399"/>
    </location>
</feature>
<feature type="compositionally biased region" description="Basic residues" evidence="1">
    <location>
        <begin position="87"/>
        <end position="96"/>
    </location>
</feature>
<feature type="compositionally biased region" description="Basic and acidic residues" evidence="1">
    <location>
        <begin position="235"/>
        <end position="251"/>
    </location>
</feature>
<evidence type="ECO:0000313" key="4">
    <source>
        <dbReference type="RefSeq" id="XP_023571179.1"/>
    </source>
</evidence>
<dbReference type="Gene3D" id="1.10.10.1210">
    <property type="entry name" value="MAGE homology domain, winged helix WH2 motif"/>
    <property type="match status" value="1"/>
</dbReference>
<evidence type="ECO:0000256" key="1">
    <source>
        <dbReference type="SAM" id="MobiDB-lite"/>
    </source>
</evidence>
<feature type="compositionally biased region" description="Polar residues" evidence="1">
    <location>
        <begin position="117"/>
        <end position="132"/>
    </location>
</feature>
<dbReference type="InterPro" id="IPR002190">
    <property type="entry name" value="MHD_dom"/>
</dbReference>
<dbReference type="PROSITE" id="PS50838">
    <property type="entry name" value="MAGE"/>
    <property type="match status" value="1"/>
</dbReference>
<feature type="compositionally biased region" description="Polar residues" evidence="1">
    <location>
        <begin position="301"/>
        <end position="311"/>
    </location>
</feature>
<feature type="compositionally biased region" description="Low complexity" evidence="1">
    <location>
        <begin position="283"/>
        <end position="299"/>
    </location>
</feature>
<dbReference type="Proteomes" id="UP000515203">
    <property type="component" value="Unplaced"/>
</dbReference>
<keyword evidence="3" id="KW-1185">Reference proteome</keyword>
<feature type="compositionally biased region" description="Polar residues" evidence="1">
    <location>
        <begin position="371"/>
        <end position="383"/>
    </location>
</feature>
<sequence>MHRQQKRKLPTAEKVCLGVGDTQVMQEAQCIPTKKRLLRSLSSFSAGVTTQIGSTSQAQSPPEGSQQEVCSTKATHESNIRSEKAGKSKSKKKQKALTKMARIVEVQATATKKRKLGSSTPPTQVTTETDSASQSQSPPGGSQGEISTSKTTHESNLKSENAEKAKTKKNQKALSKMARTLNVQAPGTKKRVLRSSSLPAEFTPDTDSSCQSQSPPEGSQGEVSTSKASHLSTLRSEKAGKAKTTKKEKVITKVARTLKVQAAATKKRKLRSSSPAELTPDTESSSQSQSPPEGSQEEVSTNKATDDSNITSEKEAKCKTKKEEKALTKMARTLKVQATAMKRNLRSSSRPAQMATTAEVKAAATTKRNLRSSSRPAQVTPETGSASQSQSPPGESQGEVPSTEATPAANPESEKQRKPKKKPFSKVAGDLVNHIIEMYQMKKPIMKKAMLKVIDKKHKKRFPKLLRRATFNIEVVFGMELKEVDATKSSYNLVDKMNLPYNGMVSRGKGFPKTGFLMHLLGLIFMKGNSATEENVWEFLNKMKIYDGQKHFLFGEPRKLIMNDLVRLKYLEYRQVPDSDPPHYEFLWGPKAYAETSKMKVLELWAKINDTVPSAFEARYEEALREEEQEADVIVSLSDSTEDTQSERSIPEVITLPTVIEVDEEEDEEEIIVCD</sequence>
<evidence type="ECO:0000259" key="2">
    <source>
        <dbReference type="PROSITE" id="PS50838"/>
    </source>
</evidence>
<feature type="domain" description="MAGE" evidence="2">
    <location>
        <begin position="424"/>
        <end position="623"/>
    </location>
</feature>
<dbReference type="GO" id="GO:0005634">
    <property type="term" value="C:nucleus"/>
    <property type="evidence" value="ECO:0007669"/>
    <property type="project" value="TreeGrafter"/>
</dbReference>
<dbReference type="InterPro" id="IPR041898">
    <property type="entry name" value="MAGE_WH1"/>
</dbReference>
<feature type="compositionally biased region" description="Basic and acidic residues" evidence="1">
    <location>
        <begin position="312"/>
        <end position="327"/>
    </location>
</feature>
<feature type="compositionally biased region" description="Basic and acidic residues" evidence="1">
    <location>
        <begin position="74"/>
        <end position="86"/>
    </location>
</feature>
<dbReference type="Pfam" id="PF01454">
    <property type="entry name" value="MAGE"/>
    <property type="match status" value="1"/>
</dbReference>
<accession>A0A6P6EFS9</accession>
<feature type="compositionally biased region" description="Polar residues" evidence="1">
    <location>
        <begin position="205"/>
        <end position="234"/>
    </location>
</feature>
<dbReference type="InterPro" id="IPR041899">
    <property type="entry name" value="MAGE_WH2"/>
</dbReference>
<feature type="compositionally biased region" description="Basic and acidic residues" evidence="1">
    <location>
        <begin position="151"/>
        <end position="165"/>
    </location>
</feature>
<feature type="region of interest" description="Disordered" evidence="1">
    <location>
        <begin position="47"/>
        <end position="426"/>
    </location>
</feature>
<feature type="compositionally biased region" description="Low complexity" evidence="1">
    <location>
        <begin position="352"/>
        <end position="366"/>
    </location>
</feature>
<reference evidence="4" key="1">
    <citation type="submission" date="2025-08" db="UniProtKB">
        <authorList>
            <consortium name="RefSeq"/>
        </authorList>
    </citation>
    <scope>IDENTIFICATION</scope>
</reference>
<dbReference type="Gene3D" id="1.10.10.1200">
    <property type="entry name" value="MAGE homology domain, winged helix WH1 motif"/>
    <property type="match status" value="1"/>
</dbReference>
<dbReference type="GeneID" id="101588346"/>
<dbReference type="RefSeq" id="XP_023571179.1">
    <property type="nucleotide sequence ID" value="XM_023715411.1"/>
</dbReference>